<reference evidence="2 3" key="1">
    <citation type="submission" date="2015-08" db="EMBL/GenBank/DDBJ databases">
        <title>Next Generation Sequencing and Analysis of the Genome of Puccinia sorghi L Schw, the Causal Agent of Maize Common Rust.</title>
        <authorList>
            <person name="Rochi L."/>
            <person name="Burguener G."/>
            <person name="Darino M."/>
            <person name="Turjanski A."/>
            <person name="Kreff E."/>
            <person name="Dieguez M.J."/>
            <person name="Sacco F."/>
        </authorList>
    </citation>
    <scope>NUCLEOTIDE SEQUENCE [LARGE SCALE GENOMIC DNA]</scope>
    <source>
        <strain evidence="2 3">RO10H11247</strain>
    </source>
</reference>
<dbReference type="EMBL" id="LAVV01007662">
    <property type="protein sequence ID" value="KNZ55185.1"/>
    <property type="molecule type" value="Genomic_DNA"/>
</dbReference>
<gene>
    <name evidence="2" type="ORF">VP01_2744g3</name>
</gene>
<proteinExistence type="predicted"/>
<evidence type="ECO:0000313" key="3">
    <source>
        <dbReference type="Proteomes" id="UP000037035"/>
    </source>
</evidence>
<dbReference type="STRING" id="27349.A0A0L6V4X8"/>
<sequence>MKEEKGFSLKKFSECKPNSYLVVSELRVRRLVKTQHKGYNLLYDKFQYLIQTWMTPQSRRDPSPFLSLSKWSVELAKRLWNVHLEVQDSKTFFFAFQSPWQRRMLLKHGVVFLNVQKMKKIFLLFFCSFMLLFFFY</sequence>
<dbReference type="AlphaFoldDB" id="A0A0L6V4X8"/>
<protein>
    <submittedName>
        <fullName evidence="2">Uncharacterized protein</fullName>
    </submittedName>
</protein>
<feature type="transmembrane region" description="Helical" evidence="1">
    <location>
        <begin position="118"/>
        <end position="135"/>
    </location>
</feature>
<dbReference type="VEuPathDB" id="FungiDB:VP01_2744g3"/>
<keyword evidence="1" id="KW-0812">Transmembrane</keyword>
<evidence type="ECO:0000256" key="1">
    <source>
        <dbReference type="SAM" id="Phobius"/>
    </source>
</evidence>
<evidence type="ECO:0000313" key="2">
    <source>
        <dbReference type="EMBL" id="KNZ55185.1"/>
    </source>
</evidence>
<name>A0A0L6V4X8_9BASI</name>
<organism evidence="2 3">
    <name type="scientific">Puccinia sorghi</name>
    <dbReference type="NCBI Taxonomy" id="27349"/>
    <lineage>
        <taxon>Eukaryota</taxon>
        <taxon>Fungi</taxon>
        <taxon>Dikarya</taxon>
        <taxon>Basidiomycota</taxon>
        <taxon>Pucciniomycotina</taxon>
        <taxon>Pucciniomycetes</taxon>
        <taxon>Pucciniales</taxon>
        <taxon>Pucciniaceae</taxon>
        <taxon>Puccinia</taxon>
    </lineage>
</organism>
<accession>A0A0L6V4X8</accession>
<keyword evidence="1" id="KW-0472">Membrane</keyword>
<keyword evidence="3" id="KW-1185">Reference proteome</keyword>
<comment type="caution">
    <text evidence="2">The sequence shown here is derived from an EMBL/GenBank/DDBJ whole genome shotgun (WGS) entry which is preliminary data.</text>
</comment>
<dbReference type="Proteomes" id="UP000037035">
    <property type="component" value="Unassembled WGS sequence"/>
</dbReference>
<keyword evidence="1" id="KW-1133">Transmembrane helix</keyword>